<evidence type="ECO:0000313" key="1">
    <source>
        <dbReference type="EMBL" id="KAK6296980.1"/>
    </source>
</evidence>
<name>A0AAN8L3M9_9TELE</name>
<comment type="caution">
    <text evidence="1">The sequence shown here is derived from an EMBL/GenBank/DDBJ whole genome shotgun (WGS) entry which is preliminary data.</text>
</comment>
<dbReference type="AlphaFoldDB" id="A0AAN8L3M9"/>
<dbReference type="EMBL" id="JAGTTL010000032">
    <property type="protein sequence ID" value="KAK6296980.1"/>
    <property type="molecule type" value="Genomic_DNA"/>
</dbReference>
<accession>A0AAN8L3M9</accession>
<dbReference type="Proteomes" id="UP001356427">
    <property type="component" value="Unassembled WGS sequence"/>
</dbReference>
<proteinExistence type="predicted"/>
<protein>
    <submittedName>
        <fullName evidence="1">Uncharacterized protein</fullName>
    </submittedName>
</protein>
<gene>
    <name evidence="1" type="ORF">J4Q44_G00331220</name>
</gene>
<reference evidence="1 2" key="1">
    <citation type="submission" date="2021-04" db="EMBL/GenBank/DDBJ databases">
        <authorList>
            <person name="De Guttry C."/>
            <person name="Zahm M."/>
            <person name="Klopp C."/>
            <person name="Cabau C."/>
            <person name="Louis A."/>
            <person name="Berthelot C."/>
            <person name="Parey E."/>
            <person name="Roest Crollius H."/>
            <person name="Montfort J."/>
            <person name="Robinson-Rechavi M."/>
            <person name="Bucao C."/>
            <person name="Bouchez O."/>
            <person name="Gislard M."/>
            <person name="Lluch J."/>
            <person name="Milhes M."/>
            <person name="Lampietro C."/>
            <person name="Lopez Roques C."/>
            <person name="Donnadieu C."/>
            <person name="Braasch I."/>
            <person name="Desvignes T."/>
            <person name="Postlethwait J."/>
            <person name="Bobe J."/>
            <person name="Wedekind C."/>
            <person name="Guiguen Y."/>
        </authorList>
    </citation>
    <scope>NUCLEOTIDE SEQUENCE [LARGE SCALE GENOMIC DNA]</scope>
    <source>
        <strain evidence="1">Cs_M1</strain>
        <tissue evidence="1">Blood</tissue>
    </source>
</reference>
<evidence type="ECO:0000313" key="2">
    <source>
        <dbReference type="Proteomes" id="UP001356427"/>
    </source>
</evidence>
<organism evidence="1 2">
    <name type="scientific">Coregonus suidteri</name>
    <dbReference type="NCBI Taxonomy" id="861788"/>
    <lineage>
        <taxon>Eukaryota</taxon>
        <taxon>Metazoa</taxon>
        <taxon>Chordata</taxon>
        <taxon>Craniata</taxon>
        <taxon>Vertebrata</taxon>
        <taxon>Euteleostomi</taxon>
        <taxon>Actinopterygii</taxon>
        <taxon>Neopterygii</taxon>
        <taxon>Teleostei</taxon>
        <taxon>Protacanthopterygii</taxon>
        <taxon>Salmoniformes</taxon>
        <taxon>Salmonidae</taxon>
        <taxon>Coregoninae</taxon>
        <taxon>Coregonus</taxon>
    </lineage>
</organism>
<keyword evidence="2" id="KW-1185">Reference proteome</keyword>
<sequence>MARDRLFQNRDTEGKSRPYMDYRYLYPDWSIPPEDPNSQIPSAYWRHVLIGVRFARSDPPLPFMVTQPLPWQVHHVSQKRRSSATAEYDGQTRNSVGVLRKINSDLFPNATLAVAVATLAVPCLLTCNRKDTTCSNGCAAAPLSPTLPVEKAAATIQNQFRKYQQKKKETK</sequence>
<dbReference type="PROSITE" id="PS50096">
    <property type="entry name" value="IQ"/>
    <property type="match status" value="1"/>
</dbReference>